<comment type="caution">
    <text evidence="3">The sequence shown here is derived from an EMBL/GenBank/DDBJ whole genome shotgun (WGS) entry which is preliminary data.</text>
</comment>
<dbReference type="Pfam" id="PF08275">
    <property type="entry name" value="DNAG_N"/>
    <property type="match status" value="1"/>
</dbReference>
<evidence type="ECO:0000259" key="2">
    <source>
        <dbReference type="PROSITE" id="PS50880"/>
    </source>
</evidence>
<feature type="region of interest" description="Disordered" evidence="1">
    <location>
        <begin position="644"/>
        <end position="678"/>
    </location>
</feature>
<keyword evidence="4" id="KW-1185">Reference proteome</keyword>
<dbReference type="Pfam" id="PF13155">
    <property type="entry name" value="Toprim_2"/>
    <property type="match status" value="1"/>
</dbReference>
<dbReference type="PANTHER" id="PTHR30313:SF2">
    <property type="entry name" value="DNA PRIMASE"/>
    <property type="match status" value="1"/>
</dbReference>
<dbReference type="CDD" id="cd03364">
    <property type="entry name" value="TOPRIM_DnaG_primases"/>
    <property type="match status" value="1"/>
</dbReference>
<dbReference type="InterPro" id="IPR006171">
    <property type="entry name" value="TOPRIM_dom"/>
</dbReference>
<dbReference type="EMBL" id="JACJII010000001">
    <property type="protein sequence ID" value="MBA9007278.1"/>
    <property type="molecule type" value="Genomic_DNA"/>
</dbReference>
<feature type="region of interest" description="Disordered" evidence="1">
    <location>
        <begin position="259"/>
        <end position="304"/>
    </location>
</feature>
<dbReference type="InterPro" id="IPR013264">
    <property type="entry name" value="DNAG_N"/>
</dbReference>
<dbReference type="Pfam" id="PF08401">
    <property type="entry name" value="ArdcN"/>
    <property type="match status" value="1"/>
</dbReference>
<keyword evidence="3" id="KW-0548">Nucleotidyltransferase</keyword>
<feature type="domain" description="Toprim" evidence="2">
    <location>
        <begin position="454"/>
        <end position="541"/>
    </location>
</feature>
<dbReference type="EC" id="2.7.7.-" evidence="3"/>
<feature type="compositionally biased region" description="Basic and acidic residues" evidence="1">
    <location>
        <begin position="294"/>
        <end position="304"/>
    </location>
</feature>
<dbReference type="PANTHER" id="PTHR30313">
    <property type="entry name" value="DNA PRIMASE"/>
    <property type="match status" value="1"/>
</dbReference>
<reference evidence="3 4" key="1">
    <citation type="submission" date="2020-08" db="EMBL/GenBank/DDBJ databases">
        <title>Sequencing the genomes of 1000 actinobacteria strains.</title>
        <authorList>
            <person name="Klenk H.-P."/>
        </authorList>
    </citation>
    <scope>NUCLEOTIDE SEQUENCE [LARGE SCALE GENOMIC DNA]</scope>
    <source>
        <strain evidence="3 4">DSM 45823</strain>
    </source>
</reference>
<evidence type="ECO:0000313" key="3">
    <source>
        <dbReference type="EMBL" id="MBA9007278.1"/>
    </source>
</evidence>
<dbReference type="GO" id="GO:0016779">
    <property type="term" value="F:nucleotidyltransferase activity"/>
    <property type="evidence" value="ECO:0007669"/>
    <property type="project" value="UniProtKB-KW"/>
</dbReference>
<proteinExistence type="predicted"/>
<dbReference type="AlphaFoldDB" id="A0A7W3N4F3"/>
<name>A0A7W3N4F3_9ACTN</name>
<organism evidence="3 4">
    <name type="scientific">Thermomonospora cellulosilytica</name>
    <dbReference type="NCBI Taxonomy" id="1411118"/>
    <lineage>
        <taxon>Bacteria</taxon>
        <taxon>Bacillati</taxon>
        <taxon>Actinomycetota</taxon>
        <taxon>Actinomycetes</taxon>
        <taxon>Streptosporangiales</taxon>
        <taxon>Thermomonosporaceae</taxon>
        <taxon>Thermomonospora</taxon>
    </lineage>
</organism>
<keyword evidence="3" id="KW-0808">Transferase</keyword>
<protein>
    <submittedName>
        <fullName evidence="3">DNA primase</fullName>
        <ecNumber evidence="3">2.7.7.-</ecNumber>
    </submittedName>
</protein>
<evidence type="ECO:0000313" key="4">
    <source>
        <dbReference type="Proteomes" id="UP000539313"/>
    </source>
</evidence>
<dbReference type="RefSeq" id="WP_182707901.1">
    <property type="nucleotide sequence ID" value="NZ_JACJII010000001.1"/>
</dbReference>
<dbReference type="Gene3D" id="3.90.980.10">
    <property type="entry name" value="DNA primase, catalytic core, N-terminal domain"/>
    <property type="match status" value="1"/>
</dbReference>
<dbReference type="InterPro" id="IPR034151">
    <property type="entry name" value="TOPRIM_DnaG_bac"/>
</dbReference>
<dbReference type="Proteomes" id="UP000539313">
    <property type="component" value="Unassembled WGS sequence"/>
</dbReference>
<dbReference type="InterPro" id="IPR037068">
    <property type="entry name" value="DNA_primase_core_N_sf"/>
</dbReference>
<feature type="compositionally biased region" description="Basic residues" evidence="1">
    <location>
        <begin position="658"/>
        <end position="678"/>
    </location>
</feature>
<dbReference type="SMART" id="SM00493">
    <property type="entry name" value="TOPRIM"/>
    <property type="match status" value="1"/>
</dbReference>
<dbReference type="InterPro" id="IPR050219">
    <property type="entry name" value="DnaG_primase"/>
</dbReference>
<dbReference type="PROSITE" id="PS50880">
    <property type="entry name" value="TOPRIM"/>
    <property type="match status" value="1"/>
</dbReference>
<dbReference type="GO" id="GO:0005737">
    <property type="term" value="C:cytoplasm"/>
    <property type="evidence" value="ECO:0007669"/>
    <property type="project" value="TreeGrafter"/>
</dbReference>
<evidence type="ECO:0000256" key="1">
    <source>
        <dbReference type="SAM" id="MobiDB-lite"/>
    </source>
</evidence>
<sequence length="678" mass="73633">MPEPLSAPEDARRAQERERLLTVLRGIAEQETKRLHAGRSSWAWWLDLASRHGRYGFANTLLINAQMPTATDVRSYRDWQAQGRQVRKGATGIRIISLRGNPRPMFDISQTDGPPVDTPQAPTPAEAWERLRRLAADRGLQIDRGGGWAYTGPPGRLISIAPELGERDAPIALAHQLGHIQLHGGPVDQAGEGRCGCHGAQRVEADSITHLLLAHLGLQPEGLTFPAVARWAGTDPRANPAAAIRNLADRVLRASGRLTRRLSALPPPNIQHDRHGRHPGAPPPTTSPRLSATDPERHKDDERPDLQVGVEELAELQRAAHDYFTARRAHSWVPAYLRERGFDDETQIQWGVGHAPKAWRGLTDHLRGLGHSDEAILASGLARRARNGRLYDTFRDRVMVPLRRPDGIIAGFIGRRPDGADGPKYLNSPDSPLFHKGELLFGLHETRGYLAAGARPVIVEGPFDAMAINTAAPQQYAAVAPSGTALTTAQIRALGHTANLHKTGLIIALDGDAAGQAATERAWKTLAHLHGPVEAVILPEGRDPADILRDQGPDALREALQQTTPLADLVIDAAITRAGRSLHSPEDRLAAARAAAAVIAHLPPAQVPHQVARVAELVRTDPATITQAVVEAIAPDAATARRLADDDFPLPPLASPPTHRHRPADRPRPASRRPTKHR</sequence>
<dbReference type="GO" id="GO:0003697">
    <property type="term" value="F:single-stranded DNA binding"/>
    <property type="evidence" value="ECO:0007669"/>
    <property type="project" value="InterPro"/>
</dbReference>
<gene>
    <name evidence="3" type="ORF">HNR21_006160</name>
</gene>
<dbReference type="InterPro" id="IPR013610">
    <property type="entry name" value="ArdC_N"/>
</dbReference>
<dbReference type="SUPFAM" id="SSF56731">
    <property type="entry name" value="DNA primase core"/>
    <property type="match status" value="1"/>
</dbReference>
<dbReference type="Gene3D" id="3.40.1360.10">
    <property type="match status" value="1"/>
</dbReference>
<accession>A0A7W3N4F3</accession>
<dbReference type="GO" id="GO:0006269">
    <property type="term" value="P:DNA replication, synthesis of primer"/>
    <property type="evidence" value="ECO:0007669"/>
    <property type="project" value="TreeGrafter"/>
</dbReference>